<reference evidence="2" key="1">
    <citation type="submission" date="2020-11" db="EMBL/GenBank/DDBJ databases">
        <authorList>
            <person name="Tran Van P."/>
        </authorList>
    </citation>
    <scope>NUCLEOTIDE SEQUENCE</scope>
</reference>
<evidence type="ECO:0000256" key="1">
    <source>
        <dbReference type="SAM" id="MobiDB-lite"/>
    </source>
</evidence>
<dbReference type="AlphaFoldDB" id="A0A7R9FW13"/>
<feature type="compositionally biased region" description="Polar residues" evidence="1">
    <location>
        <begin position="104"/>
        <end position="118"/>
    </location>
</feature>
<sequence length="144" mass="16425">MNEVTSRLQCAGPELIRAPSVWVDCVSTERRGQTDRVKCRLNQCLPYSCAVWMGSKETDSHPEDSSSDEDDYDDDGDDDDDDIDQENHSLSRRKREVAEGESATHGSSEHFNTPLTLNNKKKTVSSEGYVFRLTFPEYRTLCRR</sequence>
<feature type="region of interest" description="Disordered" evidence="1">
    <location>
        <begin position="55"/>
        <end position="119"/>
    </location>
</feature>
<organism evidence="2">
    <name type="scientific">Timema shepardi</name>
    <name type="common">Walking stick</name>
    <dbReference type="NCBI Taxonomy" id="629360"/>
    <lineage>
        <taxon>Eukaryota</taxon>
        <taxon>Metazoa</taxon>
        <taxon>Ecdysozoa</taxon>
        <taxon>Arthropoda</taxon>
        <taxon>Hexapoda</taxon>
        <taxon>Insecta</taxon>
        <taxon>Pterygota</taxon>
        <taxon>Neoptera</taxon>
        <taxon>Polyneoptera</taxon>
        <taxon>Phasmatodea</taxon>
        <taxon>Timematodea</taxon>
        <taxon>Timematoidea</taxon>
        <taxon>Timematidae</taxon>
        <taxon>Timema</taxon>
    </lineage>
</organism>
<proteinExistence type="predicted"/>
<protein>
    <submittedName>
        <fullName evidence="2">Uncharacterized protein</fullName>
    </submittedName>
</protein>
<feature type="compositionally biased region" description="Acidic residues" evidence="1">
    <location>
        <begin position="65"/>
        <end position="84"/>
    </location>
</feature>
<dbReference type="EMBL" id="OC000277">
    <property type="protein sequence ID" value="CAD7256746.1"/>
    <property type="molecule type" value="Genomic_DNA"/>
</dbReference>
<evidence type="ECO:0000313" key="2">
    <source>
        <dbReference type="EMBL" id="CAD7256746.1"/>
    </source>
</evidence>
<gene>
    <name evidence="2" type="ORF">TSIB3V08_LOCUS1021</name>
</gene>
<accession>A0A7R9FW13</accession>
<name>A0A7R9FW13_TIMSH</name>